<dbReference type="AlphaFoldDB" id="F4SDI8"/>
<proteinExistence type="predicted"/>
<feature type="compositionally biased region" description="Polar residues" evidence="1">
    <location>
        <begin position="583"/>
        <end position="611"/>
    </location>
</feature>
<feature type="compositionally biased region" description="Low complexity" evidence="1">
    <location>
        <begin position="143"/>
        <end position="159"/>
    </location>
</feature>
<evidence type="ECO:0000256" key="1">
    <source>
        <dbReference type="SAM" id="MobiDB-lite"/>
    </source>
</evidence>
<feature type="region of interest" description="Disordered" evidence="1">
    <location>
        <begin position="252"/>
        <end position="388"/>
    </location>
</feature>
<dbReference type="GeneID" id="18934082"/>
<feature type="compositionally biased region" description="Polar residues" evidence="1">
    <location>
        <begin position="771"/>
        <end position="787"/>
    </location>
</feature>
<feature type="compositionally biased region" description="Polar residues" evidence="1">
    <location>
        <begin position="670"/>
        <end position="691"/>
    </location>
</feature>
<feature type="region of interest" description="Disordered" evidence="1">
    <location>
        <begin position="1"/>
        <end position="212"/>
    </location>
</feature>
<evidence type="ECO:0000313" key="2">
    <source>
        <dbReference type="EMBL" id="EGF97288.1"/>
    </source>
</evidence>
<feature type="compositionally biased region" description="Polar residues" evidence="1">
    <location>
        <begin position="58"/>
        <end position="80"/>
    </location>
</feature>
<feature type="compositionally biased region" description="Low complexity" evidence="1">
    <location>
        <begin position="14"/>
        <end position="29"/>
    </location>
</feature>
<feature type="region of interest" description="Disordered" evidence="1">
    <location>
        <begin position="655"/>
        <end position="691"/>
    </location>
</feature>
<dbReference type="eggNOG" id="ENOG502QQDI">
    <property type="taxonomic scope" value="Eukaryota"/>
</dbReference>
<feature type="region of interest" description="Disordered" evidence="1">
    <location>
        <begin position="707"/>
        <end position="815"/>
    </location>
</feature>
<dbReference type="Proteomes" id="UP000001072">
    <property type="component" value="Unassembled WGS sequence"/>
</dbReference>
<dbReference type="EMBL" id="GL883261">
    <property type="protein sequence ID" value="EGF97288.1"/>
    <property type="molecule type" value="Genomic_DNA"/>
</dbReference>
<dbReference type="InParanoid" id="F4SDI8"/>
<feature type="compositionally biased region" description="Basic and acidic residues" evidence="1">
    <location>
        <begin position="1097"/>
        <end position="1109"/>
    </location>
</feature>
<feature type="compositionally biased region" description="Polar residues" evidence="1">
    <location>
        <begin position="266"/>
        <end position="309"/>
    </location>
</feature>
<feature type="compositionally biased region" description="Low complexity" evidence="1">
    <location>
        <begin position="1084"/>
        <end position="1096"/>
    </location>
</feature>
<sequence>MPFYSQYHQQNPDQSASQSRQSSRVSSRSGDFQHYQDPSASQSGRSIRMSICSRDPQQDPSRSASRSGQSTRMSMCSRESQQYEDRRASQSGRSTKMSVCSEFQQYQDHSPSQSRQSSRMSFHPENNHQLNSSPEARATYQHPPLLLPSRTPTSRNSSRVHSQRGNEPSPQAPPHEQPKTSYGAAHDPNSRAHILGPSYERDHSTYNSPNYNLQLPNETYRSLTSPSVSLAPPQAFNLRPNDGTSQPEHIVFQQQQTQPAPLTTLSRTPQSSNTGNVNNQSWDSRFQIQNRNDNQRMQQAQSHHSSIVNPTIGHATSREPSLTSPSHIVLQQQQAQPTSLTTLSRMPQSSIARNLNNQPWDSRFQTQNSNDHQHMQQEQFTQNQNDDRRIQQQQLTQNQNDDQRMPQAQLTQNQNYHQRIQQEQLNQNQNDNRRNQQAQLTQNQDDNQRMQQEQLTQNRNANQCIQQEQLHHMRIVNPTIGHPPGHGPSLSFPSVRSVPPQSFDLRPNDGPSQPECIAFPQPHPHPTTSTSSRMSIDSAEPQPINLRPNDGPSQLKHIVLQQQQAQPTSLTTLSRMPQSSIARNLNNQPWDSRFQTQNPNDHQHMQQEQFTQNQNDDRRIQQQQLTQNQNDDQRMPQAQLTQNQNYHQRIQQEQLNQNQNDNRRNQQAQLTQNQDDNQRMQQEQSTQNRNANQCIQQEQLHHMRIVNPTIGHPPGHGPSLSFPSVRSVPPQSFDLRPNDGPSQPERIAFPQPHPHPTTSTSSRMSIDSAEPQPNQQPSPRQTIQSQRMEQHTEAKQSCISAAPPRPSEETEDQHAINNEGQAEDEVQELDADTEESDSPEVFDLVEDRTYQNRGAARRARDTMARHDGTRYEKLAKPPVECSPYERLTIAIQHYHNILLGIVRKGKGRKGHRLLPPPPSDDEYSTWDKRKIERRRIIDKSVAQAQARYRRKHPQAHPAQLTKVGDHAAEDALSTIPPVKFTSLVALRNSGVHYSTTVASTCEGALALSGFTRFTYDWTDTIKSRWNEAVSSIILQEWEKCYKRGDADDYDIDTNHVTAKNLRQVLDRWFSTKAREYVSQCNQAAGQDNANQAQQQEAAKEKTRRRESQKRTFFTQHRGLQAIISERSIHSEDEVGLHRSLIPKAKAFGGIKILSNYFHELDALVHQRTAGDQAITSAHKNTRSRPYAAAEEADFRGRPPKGFPKALLDQQFMNQHVSRAGLLSLGLSSHHCDLTPLIAHLRWLQLPECS</sequence>
<feature type="compositionally biased region" description="Polar residues" evidence="1">
    <location>
        <begin position="318"/>
        <end position="381"/>
    </location>
</feature>
<feature type="region of interest" description="Disordered" evidence="1">
    <location>
        <begin position="583"/>
        <end position="618"/>
    </location>
</feature>
<accession>F4SDI8</accession>
<dbReference type="HOGENOM" id="CLU_265918_0_0_1"/>
<feature type="region of interest" description="Disordered" evidence="1">
    <location>
        <begin position="477"/>
        <end position="552"/>
    </location>
</feature>
<feature type="compositionally biased region" description="Low complexity" evidence="1">
    <location>
        <begin position="110"/>
        <end position="121"/>
    </location>
</feature>
<reference evidence="3" key="1">
    <citation type="journal article" date="2011" name="Proc. Natl. Acad. Sci. U.S.A.">
        <title>Obligate biotrophy features unraveled by the genomic analysis of rust fungi.</title>
        <authorList>
            <person name="Duplessis S."/>
            <person name="Cuomo C.A."/>
            <person name="Lin Y.-C."/>
            <person name="Aerts A."/>
            <person name="Tisserant E."/>
            <person name="Veneault-Fourrey C."/>
            <person name="Joly D.L."/>
            <person name="Hacquard S."/>
            <person name="Amselem J."/>
            <person name="Cantarel B.L."/>
            <person name="Chiu R."/>
            <person name="Coutinho P.M."/>
            <person name="Feau N."/>
            <person name="Field M."/>
            <person name="Frey P."/>
            <person name="Gelhaye E."/>
            <person name="Goldberg J."/>
            <person name="Grabherr M.G."/>
            <person name="Kodira C.D."/>
            <person name="Kohler A."/>
            <person name="Kuees U."/>
            <person name="Lindquist E.A."/>
            <person name="Lucas S.M."/>
            <person name="Mago R."/>
            <person name="Mauceli E."/>
            <person name="Morin E."/>
            <person name="Murat C."/>
            <person name="Pangilinan J.L."/>
            <person name="Park R."/>
            <person name="Pearson M."/>
            <person name="Quesneville H."/>
            <person name="Rouhier N."/>
            <person name="Sakthikumar S."/>
            <person name="Salamov A.A."/>
            <person name="Schmutz J."/>
            <person name="Selles B."/>
            <person name="Shapiro H."/>
            <person name="Tanguay P."/>
            <person name="Tuskan G.A."/>
            <person name="Henrissat B."/>
            <person name="Van de Peer Y."/>
            <person name="Rouze P."/>
            <person name="Ellis J.G."/>
            <person name="Dodds P.N."/>
            <person name="Schein J.E."/>
            <person name="Zhong S."/>
            <person name="Hamelin R.C."/>
            <person name="Grigoriev I.V."/>
            <person name="Szabo L.J."/>
            <person name="Martin F."/>
        </authorList>
    </citation>
    <scope>NUCLEOTIDE SEQUENCE [LARGE SCALE GENOMIC DNA]</scope>
    <source>
        <strain evidence="3">98AG31 / pathotype 3-4-7</strain>
    </source>
</reference>
<protein>
    <submittedName>
        <fullName evidence="2">Uncharacterized protein</fullName>
    </submittedName>
</protein>
<feature type="region of interest" description="Disordered" evidence="1">
    <location>
        <begin position="1176"/>
        <end position="1195"/>
    </location>
</feature>
<dbReference type="KEGG" id="mlr:MELLADRAFT_86098"/>
<feature type="region of interest" description="Disordered" evidence="1">
    <location>
        <begin position="1084"/>
        <end position="1109"/>
    </location>
</feature>
<feature type="compositionally biased region" description="Polar residues" evidence="1">
    <location>
        <begin position="89"/>
        <end position="109"/>
    </location>
</feature>
<feature type="compositionally biased region" description="Polar residues" evidence="1">
    <location>
        <begin position="440"/>
        <end position="456"/>
    </location>
</feature>
<feature type="compositionally biased region" description="Low complexity" evidence="1">
    <location>
        <begin position="253"/>
        <end position="265"/>
    </location>
</feature>
<gene>
    <name evidence="2" type="ORF">MELLADRAFT_86098</name>
</gene>
<dbReference type="RefSeq" id="XP_007419445.1">
    <property type="nucleotide sequence ID" value="XM_007419383.1"/>
</dbReference>
<feature type="compositionally biased region" description="Low complexity" evidence="1">
    <location>
        <begin position="425"/>
        <end position="439"/>
    </location>
</feature>
<evidence type="ECO:0000313" key="3">
    <source>
        <dbReference type="Proteomes" id="UP000001072"/>
    </source>
</evidence>
<feature type="region of interest" description="Disordered" evidence="1">
    <location>
        <begin position="425"/>
        <end position="456"/>
    </location>
</feature>
<name>F4SDI8_MELLP</name>
<feature type="compositionally biased region" description="Polar residues" evidence="1">
    <location>
        <begin position="1"/>
        <end position="13"/>
    </location>
</feature>
<dbReference type="VEuPathDB" id="FungiDB:MELLADRAFT_86098"/>
<organism evidence="3">
    <name type="scientific">Melampsora larici-populina (strain 98AG31 / pathotype 3-4-7)</name>
    <name type="common">Poplar leaf rust fungus</name>
    <dbReference type="NCBI Taxonomy" id="747676"/>
    <lineage>
        <taxon>Eukaryota</taxon>
        <taxon>Fungi</taxon>
        <taxon>Dikarya</taxon>
        <taxon>Basidiomycota</taxon>
        <taxon>Pucciniomycotina</taxon>
        <taxon>Pucciniomycetes</taxon>
        <taxon>Pucciniales</taxon>
        <taxon>Melampsoraceae</taxon>
        <taxon>Melampsora</taxon>
    </lineage>
</organism>
<keyword evidence="3" id="KW-1185">Reference proteome</keyword>
<feature type="compositionally biased region" description="Polar residues" evidence="1">
    <location>
        <begin position="36"/>
        <end position="45"/>
    </location>
</feature>
<feature type="compositionally biased region" description="Low complexity" evidence="1">
    <location>
        <begin position="655"/>
        <end position="669"/>
    </location>
</feature>